<sequence length="61" mass="7173">MKVYTDSICLNCKHFEHECNVDIGDGDYICIEFCNSSNIEVRRDFDNTNEIKECKDFITED</sequence>
<dbReference type="AlphaFoldDB" id="A0A2Z2KFA3"/>
<gene>
    <name evidence="1" type="ORF">B9T62_18735</name>
</gene>
<dbReference type="EMBL" id="CP021780">
    <property type="protein sequence ID" value="ASA22645.1"/>
    <property type="molecule type" value="Genomic_DNA"/>
</dbReference>
<accession>A0A2Z2KFA3</accession>
<name>A0A2Z2KFA3_9BACL</name>
<dbReference type="Proteomes" id="UP000249890">
    <property type="component" value="Chromosome"/>
</dbReference>
<protein>
    <submittedName>
        <fullName evidence="1">Uncharacterized protein</fullName>
    </submittedName>
</protein>
<organism evidence="1 2">
    <name type="scientific">Paenibacillus donghaensis</name>
    <dbReference type="NCBI Taxonomy" id="414771"/>
    <lineage>
        <taxon>Bacteria</taxon>
        <taxon>Bacillati</taxon>
        <taxon>Bacillota</taxon>
        <taxon>Bacilli</taxon>
        <taxon>Bacillales</taxon>
        <taxon>Paenibacillaceae</taxon>
        <taxon>Paenibacillus</taxon>
    </lineage>
</organism>
<keyword evidence="2" id="KW-1185">Reference proteome</keyword>
<reference evidence="1 2" key="1">
    <citation type="submission" date="2017-06" db="EMBL/GenBank/DDBJ databases">
        <title>Complete genome sequence of Paenibacillus donghaensis KCTC 13049T isolated from East Sea sediment, South Korea.</title>
        <authorList>
            <person name="Jung B.K."/>
            <person name="Hong S.-J."/>
            <person name="Shin J.-H."/>
        </authorList>
    </citation>
    <scope>NUCLEOTIDE SEQUENCE [LARGE SCALE GENOMIC DNA]</scope>
    <source>
        <strain evidence="1 2">KCTC 13049</strain>
    </source>
</reference>
<dbReference type="KEGG" id="pdh:B9T62_18735"/>
<dbReference type="RefSeq" id="WP_087916643.1">
    <property type="nucleotide sequence ID" value="NZ_CP021780.1"/>
</dbReference>
<evidence type="ECO:0000313" key="1">
    <source>
        <dbReference type="EMBL" id="ASA22645.1"/>
    </source>
</evidence>
<proteinExistence type="predicted"/>
<evidence type="ECO:0000313" key="2">
    <source>
        <dbReference type="Proteomes" id="UP000249890"/>
    </source>
</evidence>